<dbReference type="Proteomes" id="UP000224182">
    <property type="component" value="Unassembled WGS sequence"/>
</dbReference>
<evidence type="ECO:0000313" key="3">
    <source>
        <dbReference type="Proteomes" id="UP000224182"/>
    </source>
</evidence>
<evidence type="ECO:0000256" key="1">
    <source>
        <dbReference type="SAM" id="Coils"/>
    </source>
</evidence>
<organism evidence="2 3">
    <name type="scientific">Fusobacterium nucleatum subsp. polymorphum</name>
    <name type="common">Fusobacterium polymorphum</name>
    <dbReference type="NCBI Taxonomy" id="76857"/>
    <lineage>
        <taxon>Bacteria</taxon>
        <taxon>Fusobacteriati</taxon>
        <taxon>Fusobacteriota</taxon>
        <taxon>Fusobacteriia</taxon>
        <taxon>Fusobacteriales</taxon>
        <taxon>Fusobacteriaceae</taxon>
        <taxon>Fusobacterium</taxon>
    </lineage>
</organism>
<accession>A0A2C6AY55</accession>
<reference evidence="2 3" key="1">
    <citation type="submission" date="2017-06" db="EMBL/GenBank/DDBJ databases">
        <title>Draft genome sequence of Fusobacterium nucleatum subsp. polymorphum KCOM 1271 (=ChDC F305).</title>
        <authorList>
            <person name="Kook J.-K."/>
            <person name="Park S.-N."/>
            <person name="Lim Y.K."/>
            <person name="Roh H."/>
        </authorList>
    </citation>
    <scope>NUCLEOTIDE SEQUENCE [LARGE SCALE GENOMIC DNA]</scope>
    <source>
        <strain evidence="3">KCOM 1271 (ChDC F305)</strain>
    </source>
</reference>
<name>A0A2C6AY55_FUSNP</name>
<evidence type="ECO:0000313" key="2">
    <source>
        <dbReference type="EMBL" id="PHI07059.1"/>
    </source>
</evidence>
<keyword evidence="1" id="KW-0175">Coiled coil</keyword>
<comment type="caution">
    <text evidence="2">The sequence shown here is derived from an EMBL/GenBank/DDBJ whole genome shotgun (WGS) entry which is preliminary data.</text>
</comment>
<protein>
    <submittedName>
        <fullName evidence="2">Uncharacterized protein</fullName>
    </submittedName>
</protein>
<dbReference type="EMBL" id="NIRN01000001">
    <property type="protein sequence ID" value="PHI07059.1"/>
    <property type="molecule type" value="Genomic_DNA"/>
</dbReference>
<feature type="coiled-coil region" evidence="1">
    <location>
        <begin position="56"/>
        <end position="83"/>
    </location>
</feature>
<proteinExistence type="predicted"/>
<sequence>MSGIHCSNCDRKIKSDEEIIVHEDEVYCRDCVGENTYTSYWVDGECIGDETDIEDYDTIEEFKKSLEEEIKHWETQLKENEKTGNERYMNFYKEKLGDAKSKYDKYFGEDGI</sequence>
<dbReference type="RefSeq" id="WP_098974729.1">
    <property type="nucleotide sequence ID" value="NZ_CP077115.1"/>
</dbReference>
<dbReference type="AlphaFoldDB" id="A0A2C6AY55"/>
<gene>
    <name evidence="2" type="ORF">CBG54_08485</name>
</gene>